<dbReference type="AlphaFoldDB" id="S9URY7"/>
<name>S9URY7_9TRYP</name>
<keyword evidence="2" id="KW-0732">Signal</keyword>
<accession>S9URY7</accession>
<evidence type="ECO:0000313" key="3">
    <source>
        <dbReference type="EMBL" id="EPY33702.1"/>
    </source>
</evidence>
<evidence type="ECO:0000256" key="2">
    <source>
        <dbReference type="SAM" id="SignalP"/>
    </source>
</evidence>
<evidence type="ECO:0000313" key="4">
    <source>
        <dbReference type="Proteomes" id="UP000015354"/>
    </source>
</evidence>
<sequence length="149" mass="16516">MFRRVLPSATASLVALSPLCAPCRAAHHKPTTHDWSQIFEHQLSEAERAQVASQMHRSVSSVVPGEMFMRHWIAAEQSTISVVNRVISGMIAVFTMIWAAGYATLGYNGHNCAHTAGWMFIAYWLVLHTHIMSLAPAFLALGFLELLLN</sequence>
<evidence type="ECO:0000256" key="1">
    <source>
        <dbReference type="SAM" id="Phobius"/>
    </source>
</evidence>
<feature type="chain" id="PRO_5004558615" evidence="2">
    <location>
        <begin position="26"/>
        <end position="149"/>
    </location>
</feature>
<keyword evidence="4" id="KW-1185">Reference proteome</keyword>
<keyword evidence="1" id="KW-0472">Membrane</keyword>
<dbReference type="EMBL" id="ATMH01002064">
    <property type="protein sequence ID" value="EPY33702.1"/>
    <property type="molecule type" value="Genomic_DNA"/>
</dbReference>
<keyword evidence="1" id="KW-1133">Transmembrane helix</keyword>
<gene>
    <name evidence="3" type="ORF">STCU_02064</name>
</gene>
<dbReference type="OrthoDB" id="270348at2759"/>
<feature type="transmembrane region" description="Helical" evidence="1">
    <location>
        <begin position="86"/>
        <end position="108"/>
    </location>
</feature>
<feature type="signal peptide" evidence="2">
    <location>
        <begin position="1"/>
        <end position="25"/>
    </location>
</feature>
<organism evidence="3 4">
    <name type="scientific">Strigomonas culicis</name>
    <dbReference type="NCBI Taxonomy" id="28005"/>
    <lineage>
        <taxon>Eukaryota</taxon>
        <taxon>Discoba</taxon>
        <taxon>Euglenozoa</taxon>
        <taxon>Kinetoplastea</taxon>
        <taxon>Metakinetoplastina</taxon>
        <taxon>Trypanosomatida</taxon>
        <taxon>Trypanosomatidae</taxon>
        <taxon>Strigomonadinae</taxon>
        <taxon>Strigomonas</taxon>
    </lineage>
</organism>
<comment type="caution">
    <text evidence="3">The sequence shown here is derived from an EMBL/GenBank/DDBJ whole genome shotgun (WGS) entry which is preliminary data.</text>
</comment>
<feature type="transmembrane region" description="Helical" evidence="1">
    <location>
        <begin position="120"/>
        <end position="144"/>
    </location>
</feature>
<proteinExistence type="predicted"/>
<protein>
    <submittedName>
        <fullName evidence="3">Uncharacterized protein</fullName>
    </submittedName>
</protein>
<dbReference type="Proteomes" id="UP000015354">
    <property type="component" value="Unassembled WGS sequence"/>
</dbReference>
<keyword evidence="1" id="KW-0812">Transmembrane</keyword>
<reference evidence="3 4" key="1">
    <citation type="journal article" date="2013" name="PLoS ONE">
        <title>Predicting the Proteins of Angomonas deanei, Strigomonas culicis and Their Respective Endosymbionts Reveals New Aspects of the Trypanosomatidae Family.</title>
        <authorList>
            <person name="Motta M.C."/>
            <person name="Martins A.C."/>
            <person name="de Souza S.S."/>
            <person name="Catta-Preta C.M."/>
            <person name="Silva R."/>
            <person name="Klein C.C."/>
            <person name="de Almeida L.G."/>
            <person name="de Lima Cunha O."/>
            <person name="Ciapina L.P."/>
            <person name="Brocchi M."/>
            <person name="Colabardini A.C."/>
            <person name="de Araujo Lima B."/>
            <person name="Machado C.R."/>
            <person name="de Almeida Soares C.M."/>
            <person name="Probst C.M."/>
            <person name="de Menezes C.B."/>
            <person name="Thompson C.E."/>
            <person name="Bartholomeu D.C."/>
            <person name="Gradia D.F."/>
            <person name="Pavoni D.P."/>
            <person name="Grisard E.C."/>
            <person name="Fantinatti-Garboggini F."/>
            <person name="Marchini F.K."/>
            <person name="Rodrigues-Luiz G.F."/>
            <person name="Wagner G."/>
            <person name="Goldman G.H."/>
            <person name="Fietto J.L."/>
            <person name="Elias M.C."/>
            <person name="Goldman M.H."/>
            <person name="Sagot M.F."/>
            <person name="Pereira M."/>
            <person name="Stoco P.H."/>
            <person name="de Mendonca-Neto R.P."/>
            <person name="Teixeira S.M."/>
            <person name="Maciel T.E."/>
            <person name="de Oliveira Mendes T.A."/>
            <person name="Urmenyi T.P."/>
            <person name="de Souza W."/>
            <person name="Schenkman S."/>
            <person name="de Vasconcelos A.T."/>
        </authorList>
    </citation>
    <scope>NUCLEOTIDE SEQUENCE [LARGE SCALE GENOMIC DNA]</scope>
</reference>